<evidence type="ECO:0000256" key="2">
    <source>
        <dbReference type="ARBA" id="ARBA00022741"/>
    </source>
</evidence>
<keyword evidence="3" id="KW-0378">Hydrolase</keyword>
<protein>
    <submittedName>
        <fullName evidence="5">ATP/GTP-binding protein</fullName>
    </submittedName>
</protein>
<accession>A0ABV1Y028</accession>
<evidence type="ECO:0000256" key="1">
    <source>
        <dbReference type="ARBA" id="ARBA00005290"/>
    </source>
</evidence>
<dbReference type="PANTHER" id="PTHR42708">
    <property type="entry name" value="ATP/GTP-BINDING PROTEIN-RELATED"/>
    <property type="match status" value="1"/>
</dbReference>
<evidence type="ECO:0000313" key="6">
    <source>
        <dbReference type="Proteomes" id="UP001486207"/>
    </source>
</evidence>
<dbReference type="Gene3D" id="3.40.50.300">
    <property type="entry name" value="P-loop containing nucleotide triphosphate hydrolases"/>
    <property type="match status" value="1"/>
</dbReference>
<evidence type="ECO:0000256" key="4">
    <source>
        <dbReference type="ARBA" id="ARBA00023134"/>
    </source>
</evidence>
<dbReference type="InterPro" id="IPR027417">
    <property type="entry name" value="P-loop_NTPase"/>
</dbReference>
<dbReference type="Pfam" id="PF03029">
    <property type="entry name" value="ATP_bind_1"/>
    <property type="match status" value="1"/>
</dbReference>
<dbReference type="EMBL" id="JBEPFB010000017">
    <property type="protein sequence ID" value="MER7377207.1"/>
    <property type="molecule type" value="Genomic_DNA"/>
</dbReference>
<comment type="caution">
    <text evidence="5">The sequence shown here is derived from an EMBL/GenBank/DDBJ whole genome shotgun (WGS) entry which is preliminary data.</text>
</comment>
<keyword evidence="4" id="KW-0342">GTP-binding</keyword>
<keyword evidence="6" id="KW-1185">Reference proteome</keyword>
<dbReference type="SUPFAM" id="SSF52540">
    <property type="entry name" value="P-loop containing nucleoside triphosphate hydrolases"/>
    <property type="match status" value="1"/>
</dbReference>
<name>A0ABV1Y028_9ACTN</name>
<keyword evidence="2" id="KW-0547">Nucleotide-binding</keyword>
<evidence type="ECO:0000313" key="5">
    <source>
        <dbReference type="EMBL" id="MER7377207.1"/>
    </source>
</evidence>
<dbReference type="RefSeq" id="WP_190074132.1">
    <property type="nucleotide sequence ID" value="NZ_BNBM01000017.1"/>
</dbReference>
<dbReference type="Proteomes" id="UP001486207">
    <property type="component" value="Unassembled WGS sequence"/>
</dbReference>
<proteinExistence type="inferred from homology"/>
<comment type="similarity">
    <text evidence="1">Belongs to the GPN-loop GTPase family.</text>
</comment>
<reference evidence="5 6" key="1">
    <citation type="submission" date="2024-06" db="EMBL/GenBank/DDBJ databases">
        <title>The Natural Products Discovery Center: Release of the First 8490 Sequenced Strains for Exploring Actinobacteria Biosynthetic Diversity.</title>
        <authorList>
            <person name="Kalkreuter E."/>
            <person name="Kautsar S.A."/>
            <person name="Yang D."/>
            <person name="Bader C.D."/>
            <person name="Teijaro C.N."/>
            <person name="Fluegel L."/>
            <person name="Davis C.M."/>
            <person name="Simpson J.R."/>
            <person name="Lauterbach L."/>
            <person name="Steele A.D."/>
            <person name="Gui C."/>
            <person name="Meng S."/>
            <person name="Li G."/>
            <person name="Viehrig K."/>
            <person name="Ye F."/>
            <person name="Su P."/>
            <person name="Kiefer A.F."/>
            <person name="Nichols A."/>
            <person name="Cepeda A.J."/>
            <person name="Yan W."/>
            <person name="Fan B."/>
            <person name="Jiang Y."/>
            <person name="Adhikari A."/>
            <person name="Zheng C.-J."/>
            <person name="Schuster L."/>
            <person name="Cowan T.M."/>
            <person name="Smanski M.J."/>
            <person name="Chevrette M.G."/>
            <person name="De Carvalho L.P.S."/>
            <person name="Shen B."/>
        </authorList>
    </citation>
    <scope>NUCLEOTIDE SEQUENCE [LARGE SCALE GENOMIC DNA]</scope>
    <source>
        <strain evidence="5 6">NPDC000155</strain>
    </source>
</reference>
<gene>
    <name evidence="5" type="ORF">ABT384_31710</name>
</gene>
<dbReference type="CDD" id="cd00882">
    <property type="entry name" value="Ras_like_GTPase"/>
    <property type="match status" value="1"/>
</dbReference>
<dbReference type="InterPro" id="IPR004130">
    <property type="entry name" value="Gpn"/>
</dbReference>
<dbReference type="PANTHER" id="PTHR42708:SF1">
    <property type="entry name" value="GLIDING MOTILITY PROTEIN MGLA"/>
    <property type="match status" value="1"/>
</dbReference>
<dbReference type="InterPro" id="IPR052705">
    <property type="entry name" value="Gliding_Motility_GTPase"/>
</dbReference>
<sequence length="211" mass="22465">MPKPKPADAHRHEGVVPAVGGPAVLKILITGGFGVGKTTAVGAVSEIEPISTEELLTQASNATDSLTGVESKRQTTVAFDFGRVSFDLPMPIELMLFGTPGQDRFSDLWDDLARGAVGAVVLADTRRLNSSFEAVAFCEHKGLPFVVAVNEFDGAYRYPLAEVRQALALAFHVPVVTCDSRDPTSVARVLLHLVDHALSLMTTVLNSLDAP</sequence>
<evidence type="ECO:0000256" key="3">
    <source>
        <dbReference type="ARBA" id="ARBA00022801"/>
    </source>
</evidence>
<organism evidence="5 6">
    <name type="scientific">Streptomyces lanatus</name>
    <dbReference type="NCBI Taxonomy" id="66900"/>
    <lineage>
        <taxon>Bacteria</taxon>
        <taxon>Bacillati</taxon>
        <taxon>Actinomycetota</taxon>
        <taxon>Actinomycetes</taxon>
        <taxon>Kitasatosporales</taxon>
        <taxon>Streptomycetaceae</taxon>
        <taxon>Streptomyces</taxon>
    </lineage>
</organism>